<comment type="similarity">
    <text evidence="2">Belongs to the CIA30 family.</text>
</comment>
<evidence type="ECO:0000313" key="6">
    <source>
        <dbReference type="EMBL" id="KAK6635804.1"/>
    </source>
</evidence>
<dbReference type="PANTHER" id="PTHR13194">
    <property type="entry name" value="COMPLEX I INTERMEDIATE-ASSOCIATED PROTEIN 30"/>
    <property type="match status" value="1"/>
</dbReference>
<dbReference type="Pfam" id="PF08547">
    <property type="entry name" value="CIA30"/>
    <property type="match status" value="1"/>
</dbReference>
<evidence type="ECO:0000256" key="2">
    <source>
        <dbReference type="ARBA" id="ARBA00007884"/>
    </source>
</evidence>
<gene>
    <name evidence="6" type="ORF">RUM44_001058</name>
</gene>
<evidence type="ECO:0000256" key="4">
    <source>
        <dbReference type="ARBA" id="ARBA00023186"/>
    </source>
</evidence>
<dbReference type="EMBL" id="JAWJWF010000003">
    <property type="protein sequence ID" value="KAK6635804.1"/>
    <property type="molecule type" value="Genomic_DNA"/>
</dbReference>
<feature type="domain" description="NADH:ubiquinone oxidoreductase intermediate-associated protein 30" evidence="5">
    <location>
        <begin position="116"/>
        <end position="290"/>
    </location>
</feature>
<keyword evidence="3" id="KW-0496">Mitochondrion</keyword>
<evidence type="ECO:0000259" key="5">
    <source>
        <dbReference type="Pfam" id="PF08547"/>
    </source>
</evidence>
<dbReference type="InterPro" id="IPR013857">
    <property type="entry name" value="NADH-UbQ_OxRdtase-assoc_prot30"/>
</dbReference>
<reference evidence="6 7" key="1">
    <citation type="submission" date="2023-09" db="EMBL/GenBank/DDBJ databases">
        <title>Genomes of two closely related lineages of the louse Polyplax serrata with different host specificities.</title>
        <authorList>
            <person name="Martinu J."/>
            <person name="Tarabai H."/>
            <person name="Stefka J."/>
            <person name="Hypsa V."/>
        </authorList>
    </citation>
    <scope>NUCLEOTIDE SEQUENCE [LARGE SCALE GENOMIC DNA]</scope>
    <source>
        <strain evidence="6">98ZLc_SE</strain>
    </source>
</reference>
<protein>
    <recommendedName>
        <fullName evidence="5">NADH:ubiquinone oxidoreductase intermediate-associated protein 30 domain-containing protein</fullName>
    </recommendedName>
</protein>
<dbReference type="Proteomes" id="UP001359485">
    <property type="component" value="Unassembled WGS sequence"/>
</dbReference>
<sequence>MLGFVARFLFDRTSLIRKKAICSNAICIVKQQSRFFRVTPRLIRRFTHPTKANMTKSPEISELIEFAKNEPDLIRKIFLKLTQEFSKFIDEKYENFLFNKKVTITDYHDEVIDIVFKFDEHKDLDPFFVTTDSEENINGFSSASLKITENKTALFSGNLSCEVPDSGIQYSGFVNLSCVRKTKSFNRPSYYDWRNYTHLVLKLRGDGRTWTILLSTPKHYRESWADQYAHPLYTRGGPYWQITKIPFSHFFLCTNTVVSKFKSSTVQLNYIARIGFTLSDNIDGPFKLELDYIGLEKIPNHDPTSPYELYASDKYQAYV</sequence>
<accession>A0ABR1B6Q0</accession>
<comment type="subcellular location">
    <subcellularLocation>
        <location evidence="1">Mitochondrion</location>
    </subcellularLocation>
</comment>
<dbReference type="InterPro" id="IPR008979">
    <property type="entry name" value="Galactose-bd-like_sf"/>
</dbReference>
<comment type="caution">
    <text evidence="6">The sequence shown here is derived from an EMBL/GenBank/DDBJ whole genome shotgun (WGS) entry which is preliminary data.</text>
</comment>
<keyword evidence="7" id="KW-1185">Reference proteome</keyword>
<organism evidence="6 7">
    <name type="scientific">Polyplax serrata</name>
    <name type="common">Common mouse louse</name>
    <dbReference type="NCBI Taxonomy" id="468196"/>
    <lineage>
        <taxon>Eukaryota</taxon>
        <taxon>Metazoa</taxon>
        <taxon>Ecdysozoa</taxon>
        <taxon>Arthropoda</taxon>
        <taxon>Hexapoda</taxon>
        <taxon>Insecta</taxon>
        <taxon>Pterygota</taxon>
        <taxon>Neoptera</taxon>
        <taxon>Paraneoptera</taxon>
        <taxon>Psocodea</taxon>
        <taxon>Troctomorpha</taxon>
        <taxon>Phthiraptera</taxon>
        <taxon>Anoplura</taxon>
        <taxon>Polyplacidae</taxon>
        <taxon>Polyplax</taxon>
    </lineage>
</organism>
<dbReference type="PANTHER" id="PTHR13194:SF18">
    <property type="entry name" value="COMPLEX I INTERMEDIATE-ASSOCIATED PROTEIN 30, MITOCHONDRIAL"/>
    <property type="match status" value="1"/>
</dbReference>
<evidence type="ECO:0000256" key="1">
    <source>
        <dbReference type="ARBA" id="ARBA00004173"/>
    </source>
</evidence>
<keyword evidence="4" id="KW-0143">Chaperone</keyword>
<evidence type="ECO:0000256" key="3">
    <source>
        <dbReference type="ARBA" id="ARBA00023128"/>
    </source>
</evidence>
<name>A0ABR1B6Q0_POLSC</name>
<dbReference type="InterPro" id="IPR039131">
    <property type="entry name" value="NDUFAF1"/>
</dbReference>
<dbReference type="SUPFAM" id="SSF49785">
    <property type="entry name" value="Galactose-binding domain-like"/>
    <property type="match status" value="1"/>
</dbReference>
<proteinExistence type="inferred from homology"/>
<evidence type="ECO:0000313" key="7">
    <source>
        <dbReference type="Proteomes" id="UP001359485"/>
    </source>
</evidence>